<dbReference type="Pfam" id="PF00067">
    <property type="entry name" value="p450"/>
    <property type="match status" value="1"/>
</dbReference>
<evidence type="ECO:0000256" key="8">
    <source>
        <dbReference type="ARBA" id="ARBA00023033"/>
    </source>
</evidence>
<dbReference type="InterPro" id="IPR017972">
    <property type="entry name" value="Cyt_P450_CS"/>
</dbReference>
<comment type="cofactor">
    <cofactor evidence="1 9">
        <name>heme</name>
        <dbReference type="ChEBI" id="CHEBI:30413"/>
    </cofactor>
</comment>
<dbReference type="Proteomes" id="UP000054988">
    <property type="component" value="Unassembled WGS sequence"/>
</dbReference>
<dbReference type="InterPro" id="IPR050364">
    <property type="entry name" value="Cytochrome_P450_fung"/>
</dbReference>
<keyword evidence="7 9" id="KW-0408">Iron</keyword>
<keyword evidence="4 9" id="KW-0349">Heme</keyword>
<dbReference type="PRINTS" id="PR00463">
    <property type="entry name" value="EP450I"/>
</dbReference>
<feature type="chain" id="PRO_5006902460" description="Cytochrome p450" evidence="11">
    <location>
        <begin position="24"/>
        <end position="538"/>
    </location>
</feature>
<dbReference type="InterPro" id="IPR001128">
    <property type="entry name" value="Cyt_P450"/>
</dbReference>
<evidence type="ECO:0000256" key="10">
    <source>
        <dbReference type="RuleBase" id="RU000461"/>
    </source>
</evidence>
<dbReference type="GO" id="GO:0016705">
    <property type="term" value="F:oxidoreductase activity, acting on paired donors, with incorporation or reduction of molecular oxygen"/>
    <property type="evidence" value="ECO:0007669"/>
    <property type="project" value="InterPro"/>
</dbReference>
<evidence type="ECO:0000256" key="1">
    <source>
        <dbReference type="ARBA" id="ARBA00001971"/>
    </source>
</evidence>
<comment type="caution">
    <text evidence="12">The sequence shown here is derived from an EMBL/GenBank/DDBJ whole genome shotgun (WGS) entry which is preliminary data.</text>
</comment>
<evidence type="ECO:0000256" key="6">
    <source>
        <dbReference type="ARBA" id="ARBA00023002"/>
    </source>
</evidence>
<keyword evidence="6 10" id="KW-0560">Oxidoreductase</keyword>
<comment type="pathway">
    <text evidence="2">Secondary metabolite biosynthesis.</text>
</comment>
<dbReference type="PROSITE" id="PS00086">
    <property type="entry name" value="CYTOCHROME_P450"/>
    <property type="match status" value="1"/>
</dbReference>
<dbReference type="GO" id="GO:0005506">
    <property type="term" value="F:iron ion binding"/>
    <property type="evidence" value="ECO:0007669"/>
    <property type="project" value="InterPro"/>
</dbReference>
<protein>
    <recommendedName>
        <fullName evidence="14">Cytochrome p450</fullName>
    </recommendedName>
</protein>
<evidence type="ECO:0008006" key="14">
    <source>
        <dbReference type="Google" id="ProtNLM"/>
    </source>
</evidence>
<gene>
    <name evidence="12" type="ORF">WG66_2360</name>
</gene>
<evidence type="ECO:0000313" key="12">
    <source>
        <dbReference type="EMBL" id="KTB45059.1"/>
    </source>
</evidence>
<feature type="signal peptide" evidence="11">
    <location>
        <begin position="1"/>
        <end position="23"/>
    </location>
</feature>
<dbReference type="PANTHER" id="PTHR46300:SF7">
    <property type="entry name" value="P450, PUTATIVE (EUROFUNG)-RELATED"/>
    <property type="match status" value="1"/>
</dbReference>
<dbReference type="AlphaFoldDB" id="A0A0W0G913"/>
<sequence length="538" mass="60331">MPSQLHLISLCLLLLVALLLVRSRSQKARNLLPPGPKPLPLIGNLLDVPQSFEWKTYAEWSQLYQSDILSINVFGSPMIILNSPQLASDLLEKRSSVYSSRPTGFAVMLTELIGWKNIFIFKPYGKEVTESRKLVHQELSAKDTSRYRPQIQKSVRMLLFNLLKTNGGTISGELVDLLKYLLGTICLSTIYGITAEGTEDPFIAAANRATIGFTAAVIPGKFAVDWIPLLRYIPSWLPGAGFQRKAQTWKQDLMRMVDGPFEAVQRKIISGEHVSPSFLSRCLEKLSGDTSAEKLHFLKFVAGSLFAGGTDTVVTALHTFFLAMVCYPDVQKKAHCELDRVVGSERLPDYEDVEALLYVRAVVYETLRWQPVTPLGPLRATTEEDVYKGYRIPKGATVVTNAWAFLHDSDVYGSDCEIFNPDRWLTDEGNLKSEKDMPRPFAQFGYGRRQCPGQHLAMATLYLGIASVLHTFSVRKAIDEDGKEITPPQAYISSFQNRPAEFPCRIEVRSPVHERLQYRRISVQGFALGLEGVSQISY</sequence>
<dbReference type="GO" id="GO:0004497">
    <property type="term" value="F:monooxygenase activity"/>
    <property type="evidence" value="ECO:0007669"/>
    <property type="project" value="UniProtKB-KW"/>
</dbReference>
<evidence type="ECO:0000256" key="7">
    <source>
        <dbReference type="ARBA" id="ARBA00023004"/>
    </source>
</evidence>
<keyword evidence="11" id="KW-0732">Signal</keyword>
<dbReference type="EMBL" id="LATX01000791">
    <property type="protein sequence ID" value="KTB45059.1"/>
    <property type="molecule type" value="Genomic_DNA"/>
</dbReference>
<keyword evidence="8 10" id="KW-0503">Monooxygenase</keyword>
<evidence type="ECO:0000256" key="11">
    <source>
        <dbReference type="SAM" id="SignalP"/>
    </source>
</evidence>
<name>A0A0W0G913_MONRR</name>
<dbReference type="PRINTS" id="PR00385">
    <property type="entry name" value="P450"/>
</dbReference>
<evidence type="ECO:0000313" key="13">
    <source>
        <dbReference type="Proteomes" id="UP000054988"/>
    </source>
</evidence>
<dbReference type="InterPro" id="IPR002401">
    <property type="entry name" value="Cyt_P450_E_grp-I"/>
</dbReference>
<dbReference type="PANTHER" id="PTHR46300">
    <property type="entry name" value="P450, PUTATIVE (EUROFUNG)-RELATED-RELATED"/>
    <property type="match status" value="1"/>
</dbReference>
<evidence type="ECO:0000256" key="2">
    <source>
        <dbReference type="ARBA" id="ARBA00005179"/>
    </source>
</evidence>
<organism evidence="12 13">
    <name type="scientific">Moniliophthora roreri</name>
    <name type="common">Frosty pod rot fungus</name>
    <name type="synonym">Monilia roreri</name>
    <dbReference type="NCBI Taxonomy" id="221103"/>
    <lineage>
        <taxon>Eukaryota</taxon>
        <taxon>Fungi</taxon>
        <taxon>Dikarya</taxon>
        <taxon>Basidiomycota</taxon>
        <taxon>Agaricomycotina</taxon>
        <taxon>Agaricomycetes</taxon>
        <taxon>Agaricomycetidae</taxon>
        <taxon>Agaricales</taxon>
        <taxon>Marasmiineae</taxon>
        <taxon>Marasmiaceae</taxon>
        <taxon>Moniliophthora</taxon>
    </lineage>
</organism>
<accession>A0A0W0G913</accession>
<dbReference type="SUPFAM" id="SSF48264">
    <property type="entry name" value="Cytochrome P450"/>
    <property type="match status" value="1"/>
</dbReference>
<comment type="similarity">
    <text evidence="3 10">Belongs to the cytochrome P450 family.</text>
</comment>
<evidence type="ECO:0000256" key="4">
    <source>
        <dbReference type="ARBA" id="ARBA00022617"/>
    </source>
</evidence>
<dbReference type="eggNOG" id="KOG0156">
    <property type="taxonomic scope" value="Eukaryota"/>
</dbReference>
<evidence type="ECO:0000256" key="3">
    <source>
        <dbReference type="ARBA" id="ARBA00010617"/>
    </source>
</evidence>
<proteinExistence type="inferred from homology"/>
<dbReference type="CDD" id="cd11065">
    <property type="entry name" value="CYP64-like"/>
    <property type="match status" value="1"/>
</dbReference>
<dbReference type="InterPro" id="IPR036396">
    <property type="entry name" value="Cyt_P450_sf"/>
</dbReference>
<feature type="binding site" description="axial binding residue" evidence="9">
    <location>
        <position position="451"/>
    </location>
    <ligand>
        <name>heme</name>
        <dbReference type="ChEBI" id="CHEBI:30413"/>
    </ligand>
    <ligandPart>
        <name>Fe</name>
        <dbReference type="ChEBI" id="CHEBI:18248"/>
    </ligandPart>
</feature>
<keyword evidence="5 9" id="KW-0479">Metal-binding</keyword>
<evidence type="ECO:0000256" key="5">
    <source>
        <dbReference type="ARBA" id="ARBA00022723"/>
    </source>
</evidence>
<dbReference type="Gene3D" id="1.10.630.10">
    <property type="entry name" value="Cytochrome P450"/>
    <property type="match status" value="1"/>
</dbReference>
<dbReference type="GO" id="GO:0020037">
    <property type="term" value="F:heme binding"/>
    <property type="evidence" value="ECO:0007669"/>
    <property type="project" value="InterPro"/>
</dbReference>
<reference evidence="12 13" key="1">
    <citation type="submission" date="2015-12" db="EMBL/GenBank/DDBJ databases">
        <title>Draft genome sequence of Moniliophthora roreri, the causal agent of frosty pod rot of cacao.</title>
        <authorList>
            <person name="Aime M.C."/>
            <person name="Diaz-Valderrama J.R."/>
            <person name="Kijpornyongpan T."/>
            <person name="Phillips-Mora W."/>
        </authorList>
    </citation>
    <scope>NUCLEOTIDE SEQUENCE [LARGE SCALE GENOMIC DNA]</scope>
    <source>
        <strain evidence="12 13">MCA 2952</strain>
    </source>
</reference>
<evidence type="ECO:0000256" key="9">
    <source>
        <dbReference type="PIRSR" id="PIRSR602401-1"/>
    </source>
</evidence>